<dbReference type="AlphaFoldDB" id="A0A3N4PZN6"/>
<evidence type="ECO:0000313" key="2">
    <source>
        <dbReference type="EMBL" id="RPE09160.1"/>
    </source>
</evidence>
<dbReference type="RefSeq" id="WP_123848156.1">
    <property type="nucleotide sequence ID" value="NZ_RPDH01000002.1"/>
</dbReference>
<gene>
    <name evidence="2" type="ORF">EGT74_19310</name>
</gene>
<organism evidence="2 3">
    <name type="scientific">Chitinophaga lutea</name>
    <dbReference type="NCBI Taxonomy" id="2488634"/>
    <lineage>
        <taxon>Bacteria</taxon>
        <taxon>Pseudomonadati</taxon>
        <taxon>Bacteroidota</taxon>
        <taxon>Chitinophagia</taxon>
        <taxon>Chitinophagales</taxon>
        <taxon>Chitinophagaceae</taxon>
        <taxon>Chitinophaga</taxon>
    </lineage>
</organism>
<dbReference type="SUPFAM" id="SSF48452">
    <property type="entry name" value="TPR-like"/>
    <property type="match status" value="2"/>
</dbReference>
<protein>
    <recommendedName>
        <fullName evidence="4">Outer membrane protein beta-barrel domain-containing protein</fullName>
    </recommendedName>
</protein>
<evidence type="ECO:0000313" key="3">
    <source>
        <dbReference type="Proteomes" id="UP000278351"/>
    </source>
</evidence>
<evidence type="ECO:0000256" key="1">
    <source>
        <dbReference type="SAM" id="SignalP"/>
    </source>
</evidence>
<evidence type="ECO:0008006" key="4">
    <source>
        <dbReference type="Google" id="ProtNLM"/>
    </source>
</evidence>
<keyword evidence="1" id="KW-0732">Signal</keyword>
<dbReference type="OrthoDB" id="838824at2"/>
<dbReference type="EMBL" id="RPDH01000002">
    <property type="protein sequence ID" value="RPE09160.1"/>
    <property type="molecule type" value="Genomic_DNA"/>
</dbReference>
<reference evidence="2 3" key="1">
    <citation type="submission" date="2018-11" db="EMBL/GenBank/DDBJ databases">
        <title>Chitinophaga lutea sp.nov., isolate from arsenic contaminated soil.</title>
        <authorList>
            <person name="Zong Y."/>
        </authorList>
    </citation>
    <scope>NUCLEOTIDE SEQUENCE [LARGE SCALE GENOMIC DNA]</scope>
    <source>
        <strain evidence="2 3">ZY74</strain>
    </source>
</reference>
<feature type="signal peptide" evidence="1">
    <location>
        <begin position="1"/>
        <end position="18"/>
    </location>
</feature>
<proteinExistence type="predicted"/>
<keyword evidence="3" id="KW-1185">Reference proteome</keyword>
<dbReference type="Proteomes" id="UP000278351">
    <property type="component" value="Unassembled WGS sequence"/>
</dbReference>
<comment type="caution">
    <text evidence="2">The sequence shown here is derived from an EMBL/GenBank/DDBJ whole genome shotgun (WGS) entry which is preliminary data.</text>
</comment>
<name>A0A3N4PZN6_9BACT</name>
<dbReference type="Gene3D" id="1.25.40.10">
    <property type="entry name" value="Tetratricopeptide repeat domain"/>
    <property type="match status" value="1"/>
</dbReference>
<accession>A0A3N4PZN6</accession>
<sequence>MKPLFISLLLLSCSFAYGQSKTFLQLEKKIKEHIAGGQWDEVLVAAPDLLIEDPAKGDGYYYTALAFLKLNQPEKATEYLAKAESLADDRLKKETAALRTEIDRHKQAHAVMENAQKEEQSGSKKAADEWQKLWEIDKTQTAYALNAVELYVEQKNYPQALEILNDPALANDEGAKTLRSRINQTPEMYKINGYNDAMALGKNNISKGNYKTAITNFDAALKFSAGDADAIQQKKTAQDELAWQAARNENTIESIEAYIKGNTIGRHKEQGKKIVKDALIRFGQQYADKNDIPQMEYFLFKYLKDYPGDADAPTVKAALCAAYLKAADIEKQKKYASSQEQALTYYNNINQYCPGTYSLNDAIRTAKRKKLRYGRPDRFFLSYVYDSLAPIGLSLGTLNNRAVGMYLTFRMSESFLTKSAYFTVNNQGELEGNVYKDIRPTGETLKGNADLMLGLTKKLTYPLWVYGGGGATLHRHWEEMSSYHDNGALYETEWVKNTDEQYIKPVVEAGLIIDLSGFNIRAGGKMIDFKDIYYSLGVGFSFKR</sequence>
<feature type="chain" id="PRO_5017930666" description="Outer membrane protein beta-barrel domain-containing protein" evidence="1">
    <location>
        <begin position="19"/>
        <end position="544"/>
    </location>
</feature>
<dbReference type="InterPro" id="IPR011990">
    <property type="entry name" value="TPR-like_helical_dom_sf"/>
</dbReference>